<organism evidence="3 4">
    <name type="scientific">Actinocrinis puniceicyclus</name>
    <dbReference type="NCBI Taxonomy" id="977794"/>
    <lineage>
        <taxon>Bacteria</taxon>
        <taxon>Bacillati</taxon>
        <taxon>Actinomycetota</taxon>
        <taxon>Actinomycetes</taxon>
        <taxon>Catenulisporales</taxon>
        <taxon>Actinospicaceae</taxon>
        <taxon>Actinocrinis</taxon>
    </lineage>
</organism>
<dbReference type="SMART" id="SM00267">
    <property type="entry name" value="GGDEF"/>
    <property type="match status" value="1"/>
</dbReference>
<keyword evidence="1" id="KW-0175">Coiled coil</keyword>
<accession>A0A8J7WT09</accession>
<dbReference type="PROSITE" id="PS50887">
    <property type="entry name" value="GGDEF"/>
    <property type="match status" value="1"/>
</dbReference>
<dbReference type="GO" id="GO:0052621">
    <property type="term" value="F:diguanylate cyclase activity"/>
    <property type="evidence" value="ECO:0007669"/>
    <property type="project" value="UniProtKB-EC"/>
</dbReference>
<dbReference type="Proteomes" id="UP000677913">
    <property type="component" value="Unassembled WGS sequence"/>
</dbReference>
<evidence type="ECO:0000313" key="4">
    <source>
        <dbReference type="Proteomes" id="UP000677913"/>
    </source>
</evidence>
<comment type="caution">
    <text evidence="3">The sequence shown here is derived from an EMBL/GenBank/DDBJ whole genome shotgun (WGS) entry which is preliminary data.</text>
</comment>
<dbReference type="Pfam" id="PF00990">
    <property type="entry name" value="GGDEF"/>
    <property type="match status" value="1"/>
</dbReference>
<dbReference type="NCBIfam" id="TIGR00254">
    <property type="entry name" value="GGDEF"/>
    <property type="match status" value="1"/>
</dbReference>
<evidence type="ECO:0000313" key="3">
    <source>
        <dbReference type="EMBL" id="MBS2965609.1"/>
    </source>
</evidence>
<dbReference type="EC" id="2.7.7.65" evidence="3"/>
<keyword evidence="3" id="KW-0548">Nucleotidyltransferase</keyword>
<dbReference type="PANTHER" id="PTHR44757:SF2">
    <property type="entry name" value="BIOFILM ARCHITECTURE MAINTENANCE PROTEIN MBAA"/>
    <property type="match status" value="1"/>
</dbReference>
<feature type="coiled-coil region" evidence="1">
    <location>
        <begin position="137"/>
        <end position="164"/>
    </location>
</feature>
<evidence type="ECO:0000259" key="2">
    <source>
        <dbReference type="PROSITE" id="PS50887"/>
    </source>
</evidence>
<proteinExistence type="predicted"/>
<dbReference type="InterPro" id="IPR043128">
    <property type="entry name" value="Rev_trsase/Diguanyl_cyclase"/>
</dbReference>
<dbReference type="Gene3D" id="3.30.70.270">
    <property type="match status" value="1"/>
</dbReference>
<keyword evidence="4" id="KW-1185">Reference proteome</keyword>
<dbReference type="SUPFAM" id="SSF55073">
    <property type="entry name" value="Nucleotide cyclase"/>
    <property type="match status" value="1"/>
</dbReference>
<feature type="domain" description="GGDEF" evidence="2">
    <location>
        <begin position="198"/>
        <end position="334"/>
    </location>
</feature>
<dbReference type="EMBL" id="JAGSXH010000092">
    <property type="protein sequence ID" value="MBS2965609.1"/>
    <property type="molecule type" value="Genomic_DNA"/>
</dbReference>
<dbReference type="InterPro" id="IPR000160">
    <property type="entry name" value="GGDEF_dom"/>
</dbReference>
<dbReference type="InterPro" id="IPR052155">
    <property type="entry name" value="Biofilm_reg_signaling"/>
</dbReference>
<sequence length="347" mass="38226">MNAVQDDGDLMCCAVAGPPEMREALLGNTCARKPLEDLMQSAEAWGNLRFIRGLEDAAIPEGVHSFPAGIEPQPRDGECWQPDYALLAPMRDSAGELIGLLSVDDPSDGRIPAPWVRDVLDLFAEQAGFAILNARRHEEAAARMARLEQEHQRLREDIEERHRREQHLRHQARHDALTGLANPTELGERLVTLLADQIPLAVVFCDLDRFKEVNDTYGHSVGDLVLRLVAERLRAAVRGEDVVARVGGDEFVVVAAGIGYEEALALVDRIDQAFSHPVAAGDSRLLVRASLGLAYEPSRPENVLAPEERAQELLGSADREMYARKRSRASFTRLTARALARRASVAG</sequence>
<keyword evidence="3" id="KW-0808">Transferase</keyword>
<dbReference type="CDD" id="cd01949">
    <property type="entry name" value="GGDEF"/>
    <property type="match status" value="1"/>
</dbReference>
<gene>
    <name evidence="3" type="ORF">KGA66_21340</name>
</gene>
<dbReference type="AlphaFoldDB" id="A0A8J7WT09"/>
<dbReference type="Gene3D" id="3.30.450.40">
    <property type="match status" value="1"/>
</dbReference>
<dbReference type="SUPFAM" id="SSF55781">
    <property type="entry name" value="GAF domain-like"/>
    <property type="match status" value="1"/>
</dbReference>
<dbReference type="InterPro" id="IPR029016">
    <property type="entry name" value="GAF-like_dom_sf"/>
</dbReference>
<name>A0A8J7WT09_9ACTN</name>
<evidence type="ECO:0000256" key="1">
    <source>
        <dbReference type="SAM" id="Coils"/>
    </source>
</evidence>
<dbReference type="PANTHER" id="PTHR44757">
    <property type="entry name" value="DIGUANYLATE CYCLASE DGCP"/>
    <property type="match status" value="1"/>
</dbReference>
<protein>
    <submittedName>
        <fullName evidence="3">Diguanylate cyclase</fullName>
        <ecNumber evidence="3">2.7.7.65</ecNumber>
    </submittedName>
</protein>
<dbReference type="InterPro" id="IPR029787">
    <property type="entry name" value="Nucleotide_cyclase"/>
</dbReference>
<dbReference type="RefSeq" id="WP_211469964.1">
    <property type="nucleotide sequence ID" value="NZ_JAGSXH010000092.1"/>
</dbReference>
<reference evidence="3" key="1">
    <citation type="submission" date="2021-04" db="EMBL/GenBank/DDBJ databases">
        <title>Genome based classification of Actinospica acidithermotolerans sp. nov., an actinobacterium isolated from an Indonesian hot spring.</title>
        <authorList>
            <person name="Kusuma A.B."/>
            <person name="Putra K.E."/>
            <person name="Nafisah S."/>
            <person name="Loh J."/>
            <person name="Nouioui I."/>
            <person name="Goodfellow M."/>
        </authorList>
    </citation>
    <scope>NUCLEOTIDE SEQUENCE</scope>
    <source>
        <strain evidence="3">DSM 45618</strain>
    </source>
</reference>